<organism evidence="10 11">
    <name type="scientific">Lentinula aciculospora</name>
    <dbReference type="NCBI Taxonomy" id="153920"/>
    <lineage>
        <taxon>Eukaryota</taxon>
        <taxon>Fungi</taxon>
        <taxon>Dikarya</taxon>
        <taxon>Basidiomycota</taxon>
        <taxon>Agaricomycotina</taxon>
        <taxon>Agaricomycetes</taxon>
        <taxon>Agaricomycetidae</taxon>
        <taxon>Agaricales</taxon>
        <taxon>Marasmiineae</taxon>
        <taxon>Omphalotaceae</taxon>
        <taxon>Lentinula</taxon>
    </lineage>
</organism>
<dbReference type="AlphaFoldDB" id="A0A9W9DS17"/>
<evidence type="ECO:0000313" key="10">
    <source>
        <dbReference type="EMBL" id="KAJ4483752.1"/>
    </source>
</evidence>
<dbReference type="Gene3D" id="3.30.160.60">
    <property type="entry name" value="Classic Zinc Finger"/>
    <property type="match status" value="3"/>
</dbReference>
<dbReference type="InterPro" id="IPR056436">
    <property type="entry name" value="Znf-C2H2_ZIC1-5/GLI1-3-like"/>
</dbReference>
<feature type="domain" description="C2H2-type" evidence="9">
    <location>
        <begin position="134"/>
        <end position="162"/>
    </location>
</feature>
<keyword evidence="2" id="KW-0479">Metal-binding</keyword>
<comment type="subcellular location">
    <subcellularLocation>
        <location evidence="1">Nucleus</location>
    </subcellularLocation>
</comment>
<feature type="region of interest" description="Disordered" evidence="8">
    <location>
        <begin position="154"/>
        <end position="192"/>
    </location>
</feature>
<dbReference type="PROSITE" id="PS00028">
    <property type="entry name" value="ZINC_FINGER_C2H2_1"/>
    <property type="match status" value="2"/>
</dbReference>
<dbReference type="PANTHER" id="PTHR45718:SF4">
    <property type="entry name" value="TRANSCRIPTIONAL ACTIVATOR CUBITUS INTERRUPTUS"/>
    <property type="match status" value="1"/>
</dbReference>
<protein>
    <recommendedName>
        <fullName evidence="9">C2H2-type domain-containing protein</fullName>
    </recommendedName>
</protein>
<dbReference type="PANTHER" id="PTHR45718">
    <property type="entry name" value="TRANSCRIPTIONAL ACTIVATOR CUBITUS INTERRUPTUS"/>
    <property type="match status" value="1"/>
</dbReference>
<keyword evidence="5" id="KW-0862">Zinc</keyword>
<dbReference type="GO" id="GO:0000978">
    <property type="term" value="F:RNA polymerase II cis-regulatory region sequence-specific DNA binding"/>
    <property type="evidence" value="ECO:0007669"/>
    <property type="project" value="TreeGrafter"/>
</dbReference>
<keyword evidence="11" id="KW-1185">Reference proteome</keyword>
<keyword evidence="6" id="KW-0539">Nucleus</keyword>
<comment type="caution">
    <text evidence="10">The sequence shown here is derived from an EMBL/GenBank/DDBJ whole genome shotgun (WGS) entry which is preliminary data.</text>
</comment>
<dbReference type="InterPro" id="IPR043359">
    <property type="entry name" value="GLI-like"/>
</dbReference>
<dbReference type="PROSITE" id="PS50157">
    <property type="entry name" value="ZINC_FINGER_C2H2_2"/>
    <property type="match status" value="2"/>
</dbReference>
<gene>
    <name evidence="10" type="ORF">J3R30DRAFT_3698674</name>
</gene>
<keyword evidence="4 7" id="KW-0863">Zinc-finger</keyword>
<dbReference type="InterPro" id="IPR036236">
    <property type="entry name" value="Znf_C2H2_sf"/>
</dbReference>
<dbReference type="FunFam" id="3.30.160.60:FF:000100">
    <property type="entry name" value="Zinc finger 45-like"/>
    <property type="match status" value="1"/>
</dbReference>
<dbReference type="Pfam" id="PF00096">
    <property type="entry name" value="zf-C2H2"/>
    <property type="match status" value="1"/>
</dbReference>
<dbReference type="SUPFAM" id="SSF57667">
    <property type="entry name" value="beta-beta-alpha zinc fingers"/>
    <property type="match status" value="2"/>
</dbReference>
<proteinExistence type="predicted"/>
<evidence type="ECO:0000256" key="2">
    <source>
        <dbReference type="ARBA" id="ARBA00022723"/>
    </source>
</evidence>
<dbReference type="Pfam" id="PF23561">
    <property type="entry name" value="zf-C2H2_15"/>
    <property type="match status" value="1"/>
</dbReference>
<dbReference type="OrthoDB" id="3437960at2759"/>
<dbReference type="GO" id="GO:0008270">
    <property type="term" value="F:zinc ion binding"/>
    <property type="evidence" value="ECO:0007669"/>
    <property type="project" value="UniProtKB-KW"/>
</dbReference>
<evidence type="ECO:0000259" key="9">
    <source>
        <dbReference type="PROSITE" id="PS50157"/>
    </source>
</evidence>
<dbReference type="SMART" id="SM00355">
    <property type="entry name" value="ZnF_C2H2"/>
    <property type="match status" value="3"/>
</dbReference>
<reference evidence="10" key="1">
    <citation type="submission" date="2022-08" db="EMBL/GenBank/DDBJ databases">
        <title>A Global Phylogenomic Analysis of the Shiitake Genus Lentinula.</title>
        <authorList>
            <consortium name="DOE Joint Genome Institute"/>
            <person name="Sierra-Patev S."/>
            <person name="Min B."/>
            <person name="Naranjo-Ortiz M."/>
            <person name="Looney B."/>
            <person name="Konkel Z."/>
            <person name="Slot J.C."/>
            <person name="Sakamoto Y."/>
            <person name="Steenwyk J.L."/>
            <person name="Rokas A."/>
            <person name="Carro J."/>
            <person name="Camarero S."/>
            <person name="Ferreira P."/>
            <person name="Molpeceres G."/>
            <person name="Ruiz-Duenas F.J."/>
            <person name="Serrano A."/>
            <person name="Henrissat B."/>
            <person name="Drula E."/>
            <person name="Hughes K.W."/>
            <person name="Mata J.L."/>
            <person name="Ishikawa N.K."/>
            <person name="Vargas-Isla R."/>
            <person name="Ushijima S."/>
            <person name="Smith C.A."/>
            <person name="Ahrendt S."/>
            <person name="Andreopoulos W."/>
            <person name="He G."/>
            <person name="Labutti K."/>
            <person name="Lipzen A."/>
            <person name="Ng V."/>
            <person name="Riley R."/>
            <person name="Sandor L."/>
            <person name="Barry K."/>
            <person name="Martinez A.T."/>
            <person name="Xiao Y."/>
            <person name="Gibbons J.G."/>
            <person name="Terashima K."/>
            <person name="Grigoriev I.V."/>
            <person name="Hibbett D.S."/>
        </authorList>
    </citation>
    <scope>NUCLEOTIDE SEQUENCE</scope>
    <source>
        <strain evidence="10">JLM2183</strain>
    </source>
</reference>
<name>A0A9W9DS17_9AGAR</name>
<feature type="domain" description="C2H2-type" evidence="9">
    <location>
        <begin position="95"/>
        <end position="127"/>
    </location>
</feature>
<evidence type="ECO:0000256" key="4">
    <source>
        <dbReference type="ARBA" id="ARBA00022771"/>
    </source>
</evidence>
<evidence type="ECO:0000256" key="5">
    <source>
        <dbReference type="ARBA" id="ARBA00022833"/>
    </source>
</evidence>
<sequence>MRHSRSGSSLTATPMISDSSDDEILANVHDNLPSRLDSASRFGSPSISSVQESRPEVDDDSVTCLWDDCGDVFTDLQAFIEHIHNGHIGVNKSNYTCEWATCHRRGLSQTSRFALISHIRSHTGEKPFHHPYLTFCIECDKSFTRSDALAKHMRLRHSIEPPAPGRGGTRKRKRDEVSPVPTNDATFASGSGFGTFKVEQPWSNSEPMDEADLDYENYVRAEASRQRSPVDEEEVHALDVLPPHLKSQYDPSTRRIMGRSPEMTLYILMKAKHKFVLQEQEALLNELALANTELMRVREEKDVMVDRVLHALFGPQAEIVTKPIQKPSTMILDQAATLAYTNGTGVGH</sequence>
<dbReference type="InterPro" id="IPR013087">
    <property type="entry name" value="Znf_C2H2_type"/>
</dbReference>
<evidence type="ECO:0000313" key="11">
    <source>
        <dbReference type="Proteomes" id="UP001150266"/>
    </source>
</evidence>
<dbReference type="Proteomes" id="UP001150266">
    <property type="component" value="Unassembled WGS sequence"/>
</dbReference>
<keyword evidence="3" id="KW-0677">Repeat</keyword>
<evidence type="ECO:0000256" key="7">
    <source>
        <dbReference type="PROSITE-ProRule" id="PRU00042"/>
    </source>
</evidence>
<accession>A0A9W9DS17</accession>
<evidence type="ECO:0000256" key="8">
    <source>
        <dbReference type="SAM" id="MobiDB-lite"/>
    </source>
</evidence>
<evidence type="ECO:0000256" key="1">
    <source>
        <dbReference type="ARBA" id="ARBA00004123"/>
    </source>
</evidence>
<dbReference type="EMBL" id="JAOTPV010000004">
    <property type="protein sequence ID" value="KAJ4483752.1"/>
    <property type="molecule type" value="Genomic_DNA"/>
</dbReference>
<evidence type="ECO:0000256" key="3">
    <source>
        <dbReference type="ARBA" id="ARBA00022737"/>
    </source>
</evidence>
<dbReference type="GO" id="GO:0005634">
    <property type="term" value="C:nucleus"/>
    <property type="evidence" value="ECO:0007669"/>
    <property type="project" value="UniProtKB-SubCell"/>
</dbReference>
<feature type="compositionally biased region" description="Polar residues" evidence="8">
    <location>
        <begin position="180"/>
        <end position="189"/>
    </location>
</feature>
<evidence type="ECO:0000256" key="6">
    <source>
        <dbReference type="ARBA" id="ARBA00023242"/>
    </source>
</evidence>
<dbReference type="GO" id="GO:0000981">
    <property type="term" value="F:DNA-binding transcription factor activity, RNA polymerase II-specific"/>
    <property type="evidence" value="ECO:0007669"/>
    <property type="project" value="TreeGrafter"/>
</dbReference>